<evidence type="ECO:0000256" key="5">
    <source>
        <dbReference type="SAM" id="Phobius"/>
    </source>
</evidence>
<keyword evidence="3 5" id="KW-1133">Transmembrane helix</keyword>
<dbReference type="Pfam" id="PF01925">
    <property type="entry name" value="TauE"/>
    <property type="match status" value="1"/>
</dbReference>
<dbReference type="OrthoDB" id="5979356at2759"/>
<feature type="transmembrane region" description="Helical" evidence="5">
    <location>
        <begin position="277"/>
        <end position="296"/>
    </location>
</feature>
<feature type="transmembrane region" description="Helical" evidence="5">
    <location>
        <begin position="211"/>
        <end position="242"/>
    </location>
</feature>
<accession>W2SQT6</accession>
<keyword evidence="4 5" id="KW-0472">Membrane</keyword>
<sequence>MRKPCASWRRYFWEGQQLNDNVEKTVPEDADFLDKVLIRHRKYVAFLVPFAIMQMIWWVTAFRFDWFTLYETRWQMPVVMFFGSTVAGMTSEGGGAVAFPVMTLLLQIDPSVARDFSLIIQSAGMTCAMCVVLIMQIQIEKRAILFGTLGSVPGFVIGSVLLDEHLSAAEKKMLFVSIWSSFAIALFILNAQHNRRTYDVIPQFNFWKATVLFFTGFVGGIFTAFAGSGVDICTFSIITLLFRVSEKTATPTSVVLMGINTMVGVYFRAVWEGDVPALAWEYAAVSVPVAVTMAPLGSFLGSHLHRQVLAGCIYVLEAAALIGFLLTRPSTILILQGTIIIFMSFAFFTSIAKIGEKLIEDVNGEELSLGRDSYIEKIRIRSKSTILQEPSNMINLCFFKAVENLCPTEAVEWREGEGKGKRILGEMSIEAERRTGRMEKYNLVACVLR</sequence>
<dbReference type="OMA" id="CVVLIMQ"/>
<feature type="transmembrane region" description="Helical" evidence="5">
    <location>
        <begin position="308"/>
        <end position="326"/>
    </location>
</feature>
<dbReference type="Proteomes" id="UP000053676">
    <property type="component" value="Unassembled WGS sequence"/>
</dbReference>
<comment type="subcellular location">
    <subcellularLocation>
        <location evidence="1">Membrane</location>
        <topology evidence="1">Multi-pass membrane protein</topology>
    </subcellularLocation>
</comment>
<feature type="transmembrane region" description="Helical" evidence="5">
    <location>
        <begin position="43"/>
        <end position="60"/>
    </location>
</feature>
<dbReference type="PANTHER" id="PTHR31154">
    <property type="entry name" value="MEMBRANE TRANSPORTER PROTEIN"/>
    <property type="match status" value="1"/>
</dbReference>
<evidence type="ECO:0000256" key="4">
    <source>
        <dbReference type="ARBA" id="ARBA00023136"/>
    </source>
</evidence>
<feature type="transmembrane region" description="Helical" evidence="5">
    <location>
        <begin position="80"/>
        <end position="106"/>
    </location>
</feature>
<organism evidence="6 7">
    <name type="scientific">Necator americanus</name>
    <name type="common">Human hookworm</name>
    <dbReference type="NCBI Taxonomy" id="51031"/>
    <lineage>
        <taxon>Eukaryota</taxon>
        <taxon>Metazoa</taxon>
        <taxon>Ecdysozoa</taxon>
        <taxon>Nematoda</taxon>
        <taxon>Chromadorea</taxon>
        <taxon>Rhabditida</taxon>
        <taxon>Rhabditina</taxon>
        <taxon>Rhabditomorpha</taxon>
        <taxon>Strongyloidea</taxon>
        <taxon>Ancylostomatidae</taxon>
        <taxon>Bunostominae</taxon>
        <taxon>Necator</taxon>
    </lineage>
</organism>
<dbReference type="AlphaFoldDB" id="W2SQT6"/>
<dbReference type="InterPro" id="IPR002781">
    <property type="entry name" value="TM_pro_TauE-like"/>
</dbReference>
<dbReference type="GO" id="GO:0016020">
    <property type="term" value="C:membrane"/>
    <property type="evidence" value="ECO:0007669"/>
    <property type="project" value="UniProtKB-SubCell"/>
</dbReference>
<name>W2SQT6_NECAM</name>
<evidence type="ECO:0000256" key="1">
    <source>
        <dbReference type="ARBA" id="ARBA00004141"/>
    </source>
</evidence>
<evidence type="ECO:0000256" key="3">
    <source>
        <dbReference type="ARBA" id="ARBA00022989"/>
    </source>
</evidence>
<feature type="transmembrane region" description="Helical" evidence="5">
    <location>
        <begin position="332"/>
        <end position="352"/>
    </location>
</feature>
<keyword evidence="2 5" id="KW-0812">Transmembrane</keyword>
<protein>
    <recommendedName>
        <fullName evidence="8">Sulfite exporter TauE/SafE</fullName>
    </recommendedName>
</protein>
<evidence type="ECO:0008006" key="8">
    <source>
        <dbReference type="Google" id="ProtNLM"/>
    </source>
</evidence>
<proteinExistence type="predicted"/>
<feature type="transmembrane region" description="Helical" evidence="5">
    <location>
        <begin position="174"/>
        <end position="191"/>
    </location>
</feature>
<dbReference type="KEGG" id="nai:NECAME_04597"/>
<keyword evidence="7" id="KW-1185">Reference proteome</keyword>
<feature type="transmembrane region" description="Helical" evidence="5">
    <location>
        <begin position="143"/>
        <end position="162"/>
    </location>
</feature>
<dbReference type="PANTHER" id="PTHR31154:SF4">
    <property type="entry name" value="MEMBRANE TRANSPORTER PROTEIN"/>
    <property type="match status" value="1"/>
</dbReference>
<evidence type="ECO:0000313" key="7">
    <source>
        <dbReference type="Proteomes" id="UP000053676"/>
    </source>
</evidence>
<evidence type="ECO:0000256" key="2">
    <source>
        <dbReference type="ARBA" id="ARBA00022692"/>
    </source>
</evidence>
<dbReference type="EMBL" id="KI666719">
    <property type="protein sequence ID" value="ETN71853.1"/>
    <property type="molecule type" value="Genomic_DNA"/>
</dbReference>
<gene>
    <name evidence="6" type="ORF">NECAME_04597</name>
</gene>
<evidence type="ECO:0000313" key="6">
    <source>
        <dbReference type="EMBL" id="ETN71853.1"/>
    </source>
</evidence>
<feature type="transmembrane region" description="Helical" evidence="5">
    <location>
        <begin position="254"/>
        <end position="271"/>
    </location>
</feature>
<reference evidence="7" key="1">
    <citation type="journal article" date="2014" name="Nat. Genet.">
        <title>Genome of the human hookworm Necator americanus.</title>
        <authorList>
            <person name="Tang Y.T."/>
            <person name="Gao X."/>
            <person name="Rosa B.A."/>
            <person name="Abubucker S."/>
            <person name="Hallsworth-Pepin K."/>
            <person name="Martin J."/>
            <person name="Tyagi R."/>
            <person name="Heizer E."/>
            <person name="Zhang X."/>
            <person name="Bhonagiri-Palsikar V."/>
            <person name="Minx P."/>
            <person name="Warren W.C."/>
            <person name="Wang Q."/>
            <person name="Zhan B."/>
            <person name="Hotez P.J."/>
            <person name="Sternberg P.W."/>
            <person name="Dougall A."/>
            <person name="Gaze S.T."/>
            <person name="Mulvenna J."/>
            <person name="Sotillo J."/>
            <person name="Ranganathan S."/>
            <person name="Rabelo E.M."/>
            <person name="Wilson R.K."/>
            <person name="Felgner P.L."/>
            <person name="Bethony J."/>
            <person name="Hawdon J.M."/>
            <person name="Gasser R.B."/>
            <person name="Loukas A."/>
            <person name="Mitreva M."/>
        </authorList>
    </citation>
    <scope>NUCLEOTIDE SEQUENCE [LARGE SCALE GENOMIC DNA]</scope>
</reference>